<dbReference type="KEGG" id="bfo:118419209"/>
<evidence type="ECO:0000313" key="2">
    <source>
        <dbReference type="Proteomes" id="UP000001554"/>
    </source>
</evidence>
<evidence type="ECO:0000313" key="3">
    <source>
        <dbReference type="RefSeq" id="XP_035681448.1"/>
    </source>
</evidence>
<feature type="compositionally biased region" description="Basic and acidic residues" evidence="1">
    <location>
        <begin position="162"/>
        <end position="176"/>
    </location>
</feature>
<feature type="region of interest" description="Disordered" evidence="1">
    <location>
        <begin position="149"/>
        <end position="324"/>
    </location>
</feature>
<dbReference type="Proteomes" id="UP000001554">
    <property type="component" value="Chromosome 7"/>
</dbReference>
<organism evidence="2 3">
    <name type="scientific">Branchiostoma floridae</name>
    <name type="common">Florida lancelet</name>
    <name type="synonym">Amphioxus</name>
    <dbReference type="NCBI Taxonomy" id="7739"/>
    <lineage>
        <taxon>Eukaryota</taxon>
        <taxon>Metazoa</taxon>
        <taxon>Chordata</taxon>
        <taxon>Cephalochordata</taxon>
        <taxon>Leptocardii</taxon>
        <taxon>Amphioxiformes</taxon>
        <taxon>Branchiostomatidae</taxon>
        <taxon>Branchiostoma</taxon>
    </lineage>
</organism>
<dbReference type="GO" id="GO:0031265">
    <property type="term" value="C:CD95 death-inducing signaling complex"/>
    <property type="evidence" value="ECO:0000318"/>
    <property type="project" value="GO_Central"/>
</dbReference>
<feature type="region of interest" description="Disordered" evidence="1">
    <location>
        <begin position="461"/>
        <end position="510"/>
    </location>
</feature>
<dbReference type="Gene3D" id="2.60.220.30">
    <property type="match status" value="1"/>
</dbReference>
<evidence type="ECO:0000256" key="1">
    <source>
        <dbReference type="SAM" id="MobiDB-lite"/>
    </source>
</evidence>
<keyword evidence="2" id="KW-1185">Reference proteome</keyword>
<proteinExistence type="predicted"/>
<dbReference type="RefSeq" id="XP_035681448.1">
    <property type="nucleotide sequence ID" value="XM_035825555.1"/>
</dbReference>
<dbReference type="GO" id="GO:0005123">
    <property type="term" value="F:death receptor binding"/>
    <property type="evidence" value="ECO:0000318"/>
    <property type="project" value="GO_Central"/>
</dbReference>
<feature type="compositionally biased region" description="Basic and acidic residues" evidence="1">
    <location>
        <begin position="263"/>
        <end position="281"/>
    </location>
</feature>
<feature type="compositionally biased region" description="Low complexity" evidence="1">
    <location>
        <begin position="178"/>
        <end position="188"/>
    </location>
</feature>
<feature type="region of interest" description="Disordered" evidence="1">
    <location>
        <begin position="93"/>
        <end position="113"/>
    </location>
</feature>
<dbReference type="GO" id="GO:0089720">
    <property type="term" value="F:caspase binding"/>
    <property type="evidence" value="ECO:0000318"/>
    <property type="project" value="GO_Central"/>
</dbReference>
<name>A0A9J7LEL7_BRAFL</name>
<reference evidence="2" key="1">
    <citation type="journal article" date="2020" name="Nat. Ecol. Evol.">
        <title>Deeply conserved synteny resolves early events in vertebrate evolution.</title>
        <authorList>
            <person name="Simakov O."/>
            <person name="Marletaz F."/>
            <person name="Yue J.X."/>
            <person name="O'Connell B."/>
            <person name="Jenkins J."/>
            <person name="Brandt A."/>
            <person name="Calef R."/>
            <person name="Tung C.H."/>
            <person name="Huang T.K."/>
            <person name="Schmutz J."/>
            <person name="Satoh N."/>
            <person name="Yu J.K."/>
            <person name="Putnam N.H."/>
            <person name="Green R.E."/>
            <person name="Rokhsar D.S."/>
        </authorList>
    </citation>
    <scope>NUCLEOTIDE SEQUENCE [LARGE SCALE GENOMIC DNA]</scope>
    <source>
        <strain evidence="2">S238N-H82</strain>
    </source>
</reference>
<dbReference type="GO" id="GO:0045089">
    <property type="term" value="P:positive regulation of innate immune response"/>
    <property type="evidence" value="ECO:0000318"/>
    <property type="project" value="GO_Central"/>
</dbReference>
<feature type="compositionally biased region" description="Low complexity" evidence="1">
    <location>
        <begin position="484"/>
        <end position="500"/>
    </location>
</feature>
<dbReference type="AlphaFoldDB" id="A0A9J7LEL7"/>
<reference evidence="3" key="2">
    <citation type="submission" date="2025-08" db="UniProtKB">
        <authorList>
            <consortium name="RefSeq"/>
        </authorList>
    </citation>
    <scope>IDENTIFICATION</scope>
    <source>
        <strain evidence="3">S238N-H82</strain>
        <tissue evidence="3">Testes</tissue>
    </source>
</reference>
<dbReference type="GO" id="GO:0097191">
    <property type="term" value="P:extrinsic apoptotic signaling pathway"/>
    <property type="evidence" value="ECO:0000318"/>
    <property type="project" value="GO_Central"/>
</dbReference>
<feature type="compositionally biased region" description="Basic and acidic residues" evidence="1">
    <location>
        <begin position="293"/>
        <end position="306"/>
    </location>
</feature>
<protein>
    <submittedName>
        <fullName evidence="3">Uncharacterized protein LOC118419209</fullName>
    </submittedName>
</protein>
<gene>
    <name evidence="3" type="primary">LOC118419209</name>
</gene>
<feature type="compositionally biased region" description="Basic and acidic residues" evidence="1">
    <location>
        <begin position="200"/>
        <end position="256"/>
    </location>
</feature>
<feature type="compositionally biased region" description="Low complexity" evidence="1">
    <location>
        <begin position="282"/>
        <end position="292"/>
    </location>
</feature>
<accession>A0A9J7LEL7</accession>
<sequence>MSATVGEEPALQPRQVVAQVEALARQLERENARIQAAGRAGLSRGKVAGLLQELTEVLEECARESGQLVARIRHVRGVLSGTRDGLRLAGGRDRCAKEHHGKDDTKEASVGDLRKSVDEAMTVAEKAEGTVADVAREATAAILEDAQELNHLECIEDEPEKPEDMKATEEKDKEESVSESSNSNSDEVANNHSENILVDKPLETEEKVADNEKESEKDKVKEVRPDEKSVQETEKKDADKKDGDSKDNDSKEKTDNKSTLVEIDTKHSTEKKTATTSEDRPPATTKTKTPSTAEKKKSSREREEINLNKPPEEDDDVDQIAPANPGIWSTFPCDAQNDDGQSELACLIKVDIQAVTSFPVTCQITNHLAPSALAHNEELVSHVVQLSPAGLKLPVPAVVSLPYTWSRHVSRELAVKKTTDGENWKEVPLKGTDVVYKDRKVSPGLRLLHKPVDITVPCPLNPAGNWARDPTRPGTAGLGGPRKLGGSSPRPGSSPAGRTSAMEEGGNGDD</sequence>
<dbReference type="GeneID" id="118419209"/>